<organism evidence="2 3">
    <name type="scientific">Maribacter luteus</name>
    <dbReference type="NCBI Taxonomy" id="2594478"/>
    <lineage>
        <taxon>Bacteria</taxon>
        <taxon>Pseudomonadati</taxon>
        <taxon>Bacteroidota</taxon>
        <taxon>Flavobacteriia</taxon>
        <taxon>Flavobacteriales</taxon>
        <taxon>Flavobacteriaceae</taxon>
        <taxon>Maribacter</taxon>
    </lineage>
</organism>
<dbReference type="Proteomes" id="UP000443153">
    <property type="component" value="Unassembled WGS sequence"/>
</dbReference>
<dbReference type="InterPro" id="IPR001509">
    <property type="entry name" value="Epimerase_deHydtase"/>
</dbReference>
<evidence type="ECO:0000313" key="2">
    <source>
        <dbReference type="EMBL" id="MRX63773.1"/>
    </source>
</evidence>
<dbReference type="EMBL" id="WKJH01000003">
    <property type="protein sequence ID" value="MRX63773.1"/>
    <property type="molecule type" value="Genomic_DNA"/>
</dbReference>
<dbReference type="Pfam" id="PF01370">
    <property type="entry name" value="Epimerase"/>
    <property type="match status" value="1"/>
</dbReference>
<dbReference type="RefSeq" id="WP_154364945.1">
    <property type="nucleotide sequence ID" value="NZ_WKJH01000003.1"/>
</dbReference>
<dbReference type="InterPro" id="IPR036291">
    <property type="entry name" value="NAD(P)-bd_dom_sf"/>
</dbReference>
<dbReference type="OrthoDB" id="329806at2"/>
<feature type="domain" description="NAD-dependent epimerase/dehydratase" evidence="1">
    <location>
        <begin position="3"/>
        <end position="211"/>
    </location>
</feature>
<dbReference type="InterPro" id="IPR050177">
    <property type="entry name" value="Lipid_A_modif_metabolic_enz"/>
</dbReference>
<reference evidence="2 3" key="1">
    <citation type="submission" date="2019-11" db="EMBL/GenBank/DDBJ databases">
        <title>Maribacter lutea sp. nov., a marine bacterium isolated from intertidal sand.</title>
        <authorList>
            <person name="Liu A."/>
        </authorList>
    </citation>
    <scope>NUCLEOTIDE SEQUENCE [LARGE SCALE GENOMIC DNA]</scope>
    <source>
        <strain evidence="2 3">RZ05</strain>
    </source>
</reference>
<dbReference type="PANTHER" id="PTHR43245">
    <property type="entry name" value="BIFUNCTIONAL POLYMYXIN RESISTANCE PROTEIN ARNA"/>
    <property type="match status" value="1"/>
</dbReference>
<proteinExistence type="predicted"/>
<name>A0A6I2MIV5_9FLAO</name>
<sequence length="302" mass="33710">MKVLLTGSSGFLGVSLLEAFNGLGYSVDTLGRSNENDIIADLANMTTKLETPYDLVVHAAGKAHVIPKTPEEETLFYEVNVKGTKNLLENLKVVPKFFVFISSVAVYGLDHGTDIDENHPLQAQDPYGESKIMAENIIKKWAESNNVKASLLRLPLLIGKNPKGNLKTMINGIEKGYYFNIGKANVKKSMVLVDDVADFIPTIMTHGGTYNLTDGYDPTFKELSDTISNHFSTRRIISINYQFIKLVALVGDLIEKTTQKRMPINSMKVDKITKPLTFNDEKARAMGWNPRKVLKNKNLWLN</sequence>
<protein>
    <submittedName>
        <fullName evidence="2">NAD-dependent epimerase/dehydratase family protein</fullName>
    </submittedName>
</protein>
<dbReference type="AlphaFoldDB" id="A0A6I2MIV5"/>
<keyword evidence="3" id="KW-1185">Reference proteome</keyword>
<accession>A0A6I2MIV5</accession>
<dbReference type="SUPFAM" id="SSF51735">
    <property type="entry name" value="NAD(P)-binding Rossmann-fold domains"/>
    <property type="match status" value="1"/>
</dbReference>
<dbReference type="Gene3D" id="3.40.50.720">
    <property type="entry name" value="NAD(P)-binding Rossmann-like Domain"/>
    <property type="match status" value="1"/>
</dbReference>
<evidence type="ECO:0000313" key="3">
    <source>
        <dbReference type="Proteomes" id="UP000443153"/>
    </source>
</evidence>
<dbReference type="PANTHER" id="PTHR43245:SF55">
    <property type="entry name" value="NAD(P)-BINDING DOMAIN-CONTAINING PROTEIN"/>
    <property type="match status" value="1"/>
</dbReference>
<comment type="caution">
    <text evidence="2">The sequence shown here is derived from an EMBL/GenBank/DDBJ whole genome shotgun (WGS) entry which is preliminary data.</text>
</comment>
<gene>
    <name evidence="2" type="ORF">GJ691_06295</name>
</gene>
<evidence type="ECO:0000259" key="1">
    <source>
        <dbReference type="Pfam" id="PF01370"/>
    </source>
</evidence>